<protein>
    <submittedName>
        <fullName evidence="1">Uncharacterized protein</fullName>
    </submittedName>
</protein>
<feature type="non-terminal residue" evidence="1">
    <location>
        <position position="1"/>
    </location>
</feature>
<reference evidence="1 2" key="2">
    <citation type="journal article" date="2017" name="Front. Plant Sci.">
        <title>Gene Classification and Mining of Molecular Markers Useful in Red Clover (Trifolium pratense) Breeding.</title>
        <authorList>
            <person name="Istvanek J."/>
            <person name="Dluhosova J."/>
            <person name="Dluhos P."/>
            <person name="Patkova L."/>
            <person name="Nedelnik J."/>
            <person name="Repkova J."/>
        </authorList>
    </citation>
    <scope>NUCLEOTIDE SEQUENCE [LARGE SCALE GENOMIC DNA]</scope>
    <source>
        <strain evidence="2">cv. Tatra</strain>
        <tissue evidence="1">Young leaves</tissue>
    </source>
</reference>
<dbReference type="Proteomes" id="UP000236291">
    <property type="component" value="Unassembled WGS sequence"/>
</dbReference>
<evidence type="ECO:0000313" key="1">
    <source>
        <dbReference type="EMBL" id="PNX63666.1"/>
    </source>
</evidence>
<gene>
    <name evidence="1" type="ORF">L195_g061742</name>
</gene>
<evidence type="ECO:0000313" key="2">
    <source>
        <dbReference type="Proteomes" id="UP000236291"/>
    </source>
</evidence>
<sequence>KPGGKLPPCHGRKVASAVAAAEEVGKGDEEDGKTNERAFLILCAFNF</sequence>
<dbReference type="AlphaFoldDB" id="A0A2K3KBK4"/>
<comment type="caution">
    <text evidence="1">The sequence shown here is derived from an EMBL/GenBank/DDBJ whole genome shotgun (WGS) entry which is preliminary data.</text>
</comment>
<accession>A0A2K3KBK4</accession>
<organism evidence="1 2">
    <name type="scientific">Trifolium pratense</name>
    <name type="common">Red clover</name>
    <dbReference type="NCBI Taxonomy" id="57577"/>
    <lineage>
        <taxon>Eukaryota</taxon>
        <taxon>Viridiplantae</taxon>
        <taxon>Streptophyta</taxon>
        <taxon>Embryophyta</taxon>
        <taxon>Tracheophyta</taxon>
        <taxon>Spermatophyta</taxon>
        <taxon>Magnoliopsida</taxon>
        <taxon>eudicotyledons</taxon>
        <taxon>Gunneridae</taxon>
        <taxon>Pentapetalae</taxon>
        <taxon>rosids</taxon>
        <taxon>fabids</taxon>
        <taxon>Fabales</taxon>
        <taxon>Fabaceae</taxon>
        <taxon>Papilionoideae</taxon>
        <taxon>50 kb inversion clade</taxon>
        <taxon>NPAAA clade</taxon>
        <taxon>Hologalegina</taxon>
        <taxon>IRL clade</taxon>
        <taxon>Trifolieae</taxon>
        <taxon>Trifolium</taxon>
    </lineage>
</organism>
<proteinExistence type="predicted"/>
<reference evidence="1 2" key="1">
    <citation type="journal article" date="2014" name="Am. J. Bot.">
        <title>Genome assembly and annotation for red clover (Trifolium pratense; Fabaceae).</title>
        <authorList>
            <person name="Istvanek J."/>
            <person name="Jaros M."/>
            <person name="Krenek A."/>
            <person name="Repkova J."/>
        </authorList>
    </citation>
    <scope>NUCLEOTIDE SEQUENCE [LARGE SCALE GENOMIC DNA]</scope>
    <source>
        <strain evidence="2">cv. Tatra</strain>
        <tissue evidence="1">Young leaves</tissue>
    </source>
</reference>
<dbReference type="EMBL" id="ASHM01157320">
    <property type="protein sequence ID" value="PNX63666.1"/>
    <property type="molecule type" value="Genomic_DNA"/>
</dbReference>
<name>A0A2K3KBK4_TRIPR</name>